<keyword evidence="3" id="KW-0731">Sigma factor</keyword>
<dbReference type="InterPro" id="IPR013325">
    <property type="entry name" value="RNA_pol_sigma_r2"/>
</dbReference>
<evidence type="ECO:0000256" key="1">
    <source>
        <dbReference type="ARBA" id="ARBA00010641"/>
    </source>
</evidence>
<accession>A0A511ZAE3</accession>
<dbReference type="InterPro" id="IPR013249">
    <property type="entry name" value="RNA_pol_sigma70_r4_t2"/>
</dbReference>
<dbReference type="SUPFAM" id="SSF88946">
    <property type="entry name" value="Sigma2 domain of RNA polymerase sigma factors"/>
    <property type="match status" value="1"/>
</dbReference>
<sequence>MQQDNWIEQIRAGDQASFQQFYNAYADTAIRTASAITRNREMAKDAVQETFIRVYRQISSYNPTKPFDPWFYRILTNECLRLLKRESPLSKFELPDPETTTSLAEESFDHLSDLYDVIQSLDDIHRIPLILKYIKGFSEKEIAEILGLNQNTVKSRLFKGRKNLREQLQPDDRRMDPNE</sequence>
<dbReference type="InterPro" id="IPR007627">
    <property type="entry name" value="RNA_pol_sigma70_r2"/>
</dbReference>
<dbReference type="Pfam" id="PF08281">
    <property type="entry name" value="Sigma70_r4_2"/>
    <property type="match status" value="1"/>
</dbReference>
<gene>
    <name evidence="8" type="ORF">SLU01_27380</name>
</gene>
<dbReference type="OrthoDB" id="188761at2"/>
<evidence type="ECO:0000313" key="8">
    <source>
        <dbReference type="EMBL" id="GEN84426.1"/>
    </source>
</evidence>
<name>A0A511ZAE3_9BACL</name>
<dbReference type="GO" id="GO:0003677">
    <property type="term" value="F:DNA binding"/>
    <property type="evidence" value="ECO:0007669"/>
    <property type="project" value="UniProtKB-KW"/>
</dbReference>
<dbReference type="Gene3D" id="1.10.1740.10">
    <property type="match status" value="1"/>
</dbReference>
<dbReference type="SUPFAM" id="SSF88659">
    <property type="entry name" value="Sigma3 and sigma4 domains of RNA polymerase sigma factors"/>
    <property type="match status" value="1"/>
</dbReference>
<reference evidence="8 9" key="1">
    <citation type="submission" date="2019-07" db="EMBL/GenBank/DDBJ databases">
        <title>Whole genome shotgun sequence of Sporosarcina luteola NBRC 105378.</title>
        <authorList>
            <person name="Hosoyama A."/>
            <person name="Uohara A."/>
            <person name="Ohji S."/>
            <person name="Ichikawa N."/>
        </authorList>
    </citation>
    <scope>NUCLEOTIDE SEQUENCE [LARGE SCALE GENOMIC DNA]</scope>
    <source>
        <strain evidence="8 9">NBRC 105378</strain>
    </source>
</reference>
<evidence type="ECO:0000256" key="4">
    <source>
        <dbReference type="ARBA" id="ARBA00023125"/>
    </source>
</evidence>
<proteinExistence type="inferred from homology"/>
<dbReference type="CDD" id="cd06171">
    <property type="entry name" value="Sigma70_r4"/>
    <property type="match status" value="1"/>
</dbReference>
<evidence type="ECO:0000313" key="9">
    <source>
        <dbReference type="Proteomes" id="UP000321901"/>
    </source>
</evidence>
<dbReference type="Pfam" id="PF04542">
    <property type="entry name" value="Sigma70_r2"/>
    <property type="match status" value="1"/>
</dbReference>
<organism evidence="8 9">
    <name type="scientific">Sporosarcina luteola</name>
    <dbReference type="NCBI Taxonomy" id="582850"/>
    <lineage>
        <taxon>Bacteria</taxon>
        <taxon>Bacillati</taxon>
        <taxon>Bacillota</taxon>
        <taxon>Bacilli</taxon>
        <taxon>Bacillales</taxon>
        <taxon>Caryophanaceae</taxon>
        <taxon>Sporosarcina</taxon>
    </lineage>
</organism>
<dbReference type="InterPro" id="IPR013324">
    <property type="entry name" value="RNA_pol_sigma_r3/r4-like"/>
</dbReference>
<dbReference type="EMBL" id="BJYL01000037">
    <property type="protein sequence ID" value="GEN84426.1"/>
    <property type="molecule type" value="Genomic_DNA"/>
</dbReference>
<dbReference type="InterPro" id="IPR014284">
    <property type="entry name" value="RNA_pol_sigma-70_dom"/>
</dbReference>
<evidence type="ECO:0008006" key="10">
    <source>
        <dbReference type="Google" id="ProtNLM"/>
    </source>
</evidence>
<dbReference type="GO" id="GO:0006352">
    <property type="term" value="P:DNA-templated transcription initiation"/>
    <property type="evidence" value="ECO:0007669"/>
    <property type="project" value="InterPro"/>
</dbReference>
<protein>
    <recommendedName>
        <fullName evidence="10">RNA polymerase subunit sigma-24</fullName>
    </recommendedName>
</protein>
<keyword evidence="2" id="KW-0805">Transcription regulation</keyword>
<feature type="domain" description="RNA polymerase sigma factor 70 region 4 type 2" evidence="7">
    <location>
        <begin position="113"/>
        <end position="164"/>
    </location>
</feature>
<dbReference type="InterPro" id="IPR036388">
    <property type="entry name" value="WH-like_DNA-bd_sf"/>
</dbReference>
<dbReference type="GO" id="GO:0016987">
    <property type="term" value="F:sigma factor activity"/>
    <property type="evidence" value="ECO:0007669"/>
    <property type="project" value="UniProtKB-KW"/>
</dbReference>
<dbReference type="NCBIfam" id="TIGR02937">
    <property type="entry name" value="sigma70-ECF"/>
    <property type="match status" value="1"/>
</dbReference>
<evidence type="ECO:0000256" key="2">
    <source>
        <dbReference type="ARBA" id="ARBA00023015"/>
    </source>
</evidence>
<comment type="similarity">
    <text evidence="1">Belongs to the sigma-70 factor family. ECF subfamily.</text>
</comment>
<evidence type="ECO:0000259" key="6">
    <source>
        <dbReference type="Pfam" id="PF04542"/>
    </source>
</evidence>
<evidence type="ECO:0000256" key="5">
    <source>
        <dbReference type="ARBA" id="ARBA00023163"/>
    </source>
</evidence>
<dbReference type="RefSeq" id="WP_147059268.1">
    <property type="nucleotide sequence ID" value="NZ_BJYL01000037.1"/>
</dbReference>
<feature type="domain" description="RNA polymerase sigma-70 region 2" evidence="6">
    <location>
        <begin position="21"/>
        <end position="87"/>
    </location>
</feature>
<evidence type="ECO:0000256" key="3">
    <source>
        <dbReference type="ARBA" id="ARBA00023082"/>
    </source>
</evidence>
<dbReference type="InterPro" id="IPR039425">
    <property type="entry name" value="RNA_pol_sigma-70-like"/>
</dbReference>
<dbReference type="PANTHER" id="PTHR43133:SF8">
    <property type="entry name" value="RNA POLYMERASE SIGMA FACTOR HI_1459-RELATED"/>
    <property type="match status" value="1"/>
</dbReference>
<keyword evidence="9" id="KW-1185">Reference proteome</keyword>
<evidence type="ECO:0000259" key="7">
    <source>
        <dbReference type="Pfam" id="PF08281"/>
    </source>
</evidence>
<keyword evidence="4" id="KW-0238">DNA-binding</keyword>
<dbReference type="PANTHER" id="PTHR43133">
    <property type="entry name" value="RNA POLYMERASE ECF-TYPE SIGMA FACTO"/>
    <property type="match status" value="1"/>
</dbReference>
<dbReference type="Gene3D" id="1.10.10.10">
    <property type="entry name" value="Winged helix-like DNA-binding domain superfamily/Winged helix DNA-binding domain"/>
    <property type="match status" value="1"/>
</dbReference>
<dbReference type="Proteomes" id="UP000321901">
    <property type="component" value="Unassembled WGS sequence"/>
</dbReference>
<comment type="caution">
    <text evidence="8">The sequence shown here is derived from an EMBL/GenBank/DDBJ whole genome shotgun (WGS) entry which is preliminary data.</text>
</comment>
<keyword evidence="5" id="KW-0804">Transcription</keyword>
<dbReference type="AlphaFoldDB" id="A0A511ZAE3"/>